<proteinExistence type="predicted"/>
<feature type="transmembrane region" description="Helical" evidence="1">
    <location>
        <begin position="6"/>
        <end position="26"/>
    </location>
</feature>
<gene>
    <name evidence="2" type="ORF">ACFFSY_28010</name>
</gene>
<evidence type="ECO:0000313" key="3">
    <source>
        <dbReference type="Proteomes" id="UP001589747"/>
    </source>
</evidence>
<name>A0ABV5KZF8_9BACL</name>
<sequence>MIAIIIYLILINIAAFMLMGSDKALARQGKRRVSERRLMTYAAVGGSVGAYLGMRAYRHKTKHAKFFIGLPVLVIVHVVVLVALFRWLLFS</sequence>
<feature type="transmembrane region" description="Helical" evidence="1">
    <location>
        <begin position="66"/>
        <end position="89"/>
    </location>
</feature>
<dbReference type="EMBL" id="JBHMDO010000044">
    <property type="protein sequence ID" value="MFB9329803.1"/>
    <property type="molecule type" value="Genomic_DNA"/>
</dbReference>
<protein>
    <submittedName>
        <fullName evidence="2">DUF1294 domain-containing protein</fullName>
    </submittedName>
</protein>
<reference evidence="2 3" key="1">
    <citation type="submission" date="2024-09" db="EMBL/GenBank/DDBJ databases">
        <authorList>
            <person name="Sun Q."/>
            <person name="Mori K."/>
        </authorList>
    </citation>
    <scope>NUCLEOTIDE SEQUENCE [LARGE SCALE GENOMIC DNA]</scope>
    <source>
        <strain evidence="2 3">TISTR 2452</strain>
    </source>
</reference>
<accession>A0ABV5KZF8</accession>
<evidence type="ECO:0000256" key="1">
    <source>
        <dbReference type="SAM" id="Phobius"/>
    </source>
</evidence>
<evidence type="ECO:0000313" key="2">
    <source>
        <dbReference type="EMBL" id="MFB9329803.1"/>
    </source>
</evidence>
<comment type="caution">
    <text evidence="2">The sequence shown here is derived from an EMBL/GenBank/DDBJ whole genome shotgun (WGS) entry which is preliminary data.</text>
</comment>
<organism evidence="2 3">
    <name type="scientific">Paenibacillus aurantiacus</name>
    <dbReference type="NCBI Taxonomy" id="1936118"/>
    <lineage>
        <taxon>Bacteria</taxon>
        <taxon>Bacillati</taxon>
        <taxon>Bacillota</taxon>
        <taxon>Bacilli</taxon>
        <taxon>Bacillales</taxon>
        <taxon>Paenibacillaceae</taxon>
        <taxon>Paenibacillus</taxon>
    </lineage>
</organism>
<feature type="transmembrane region" description="Helical" evidence="1">
    <location>
        <begin position="38"/>
        <end position="54"/>
    </location>
</feature>
<dbReference type="InterPro" id="IPR010718">
    <property type="entry name" value="DUF1294"/>
</dbReference>
<dbReference type="Pfam" id="PF06961">
    <property type="entry name" value="DUF1294"/>
    <property type="match status" value="1"/>
</dbReference>
<keyword evidence="1" id="KW-1133">Transmembrane helix</keyword>
<dbReference type="Proteomes" id="UP001589747">
    <property type="component" value="Unassembled WGS sequence"/>
</dbReference>
<keyword evidence="1" id="KW-0472">Membrane</keyword>
<dbReference type="RefSeq" id="WP_377500376.1">
    <property type="nucleotide sequence ID" value="NZ_JBHMDO010000044.1"/>
</dbReference>
<keyword evidence="1" id="KW-0812">Transmembrane</keyword>
<keyword evidence="3" id="KW-1185">Reference proteome</keyword>